<accession>A0A7C3ZXP1</accession>
<dbReference type="InterPro" id="IPR002716">
    <property type="entry name" value="PIN_dom"/>
</dbReference>
<dbReference type="Pfam" id="PF01850">
    <property type="entry name" value="PIN"/>
    <property type="match status" value="1"/>
</dbReference>
<gene>
    <name evidence="2" type="ORF">ENR15_12140</name>
</gene>
<dbReference type="Gene3D" id="3.40.50.1010">
    <property type="entry name" value="5'-nuclease"/>
    <property type="match status" value="1"/>
</dbReference>
<organism evidence="2">
    <name type="scientific">Planktothricoides sp. SpSt-374</name>
    <dbReference type="NCBI Taxonomy" id="2282167"/>
    <lineage>
        <taxon>Bacteria</taxon>
        <taxon>Bacillati</taxon>
        <taxon>Cyanobacteriota</taxon>
        <taxon>Cyanophyceae</taxon>
        <taxon>Oscillatoriophycideae</taxon>
        <taxon>Oscillatoriales</taxon>
        <taxon>Oscillatoriaceae</taxon>
        <taxon>Planktothricoides</taxon>
    </lineage>
</organism>
<evidence type="ECO:0000259" key="1">
    <source>
        <dbReference type="Pfam" id="PF01850"/>
    </source>
</evidence>
<dbReference type="InterPro" id="IPR029060">
    <property type="entry name" value="PIN-like_dom_sf"/>
</dbReference>
<dbReference type="EMBL" id="DSPX01000123">
    <property type="protein sequence ID" value="HGG01367.1"/>
    <property type="molecule type" value="Genomic_DNA"/>
</dbReference>
<name>A0A7C3ZXP1_9CYAN</name>
<feature type="domain" description="PIN" evidence="1">
    <location>
        <begin position="3"/>
        <end position="135"/>
    </location>
</feature>
<proteinExistence type="predicted"/>
<comment type="caution">
    <text evidence="2">The sequence shown here is derived from an EMBL/GenBank/DDBJ whole genome shotgun (WGS) entry which is preliminary data.</text>
</comment>
<dbReference type="CDD" id="cd09854">
    <property type="entry name" value="PIN_VapC-like"/>
    <property type="match status" value="1"/>
</dbReference>
<protein>
    <submittedName>
        <fullName evidence="2">PIN domain-containing protein</fullName>
    </submittedName>
</protein>
<dbReference type="SUPFAM" id="SSF88723">
    <property type="entry name" value="PIN domain-like"/>
    <property type="match status" value="1"/>
</dbReference>
<dbReference type="AlphaFoldDB" id="A0A7C3ZXP1"/>
<reference evidence="2" key="1">
    <citation type="journal article" date="2020" name="mSystems">
        <title>Genome- and Community-Level Interaction Insights into Carbon Utilization and Element Cycling Functions of Hydrothermarchaeota in Hydrothermal Sediment.</title>
        <authorList>
            <person name="Zhou Z."/>
            <person name="Liu Y."/>
            <person name="Xu W."/>
            <person name="Pan J."/>
            <person name="Luo Z.H."/>
            <person name="Li M."/>
        </authorList>
    </citation>
    <scope>NUCLEOTIDE SEQUENCE [LARGE SCALE GENOMIC DNA]</scope>
    <source>
        <strain evidence="2">SpSt-374</strain>
    </source>
</reference>
<evidence type="ECO:0000313" key="2">
    <source>
        <dbReference type="EMBL" id="HGG01367.1"/>
    </source>
</evidence>
<sequence>MIYLVDTNILIRFAHRHDPQHAIVRTAVRNIKQNGHQLQIISQNCVEFWNVATRPVVRNGFGLSPTDAERLLRLIERLFPVLPDTPMLYPEWRRLVVTFAVSGVQVHDARLVAAMKVHGLTHILTFNTADFTRYASEGIFAVEPTTL</sequence>